<dbReference type="InterPro" id="IPR004113">
    <property type="entry name" value="FAD-bd_oxidored_4_C"/>
</dbReference>
<dbReference type="InterPro" id="IPR016164">
    <property type="entry name" value="FAD-linked_Oxase-like_C"/>
</dbReference>
<dbReference type="InterPro" id="IPR016171">
    <property type="entry name" value="Vanillyl_alc_oxidase_C-sub2"/>
</dbReference>
<dbReference type="Proteomes" id="UP001054811">
    <property type="component" value="Chromosome"/>
</dbReference>
<evidence type="ECO:0000256" key="2">
    <source>
        <dbReference type="ARBA" id="ARBA00022630"/>
    </source>
</evidence>
<reference evidence="5" key="1">
    <citation type="submission" date="2022-01" db="EMBL/GenBank/DDBJ databases">
        <title>Microbacterium eymi and Microbacterium rhizovicinus sp. nov., isolated from the rhizospheric soil of Elymus tsukushiensis, a plant native to the Dokdo Islands, Republic of Korea.</title>
        <authorList>
            <person name="Hwang Y.J."/>
        </authorList>
    </citation>
    <scope>NUCLEOTIDE SEQUENCE</scope>
    <source>
        <strain evidence="5">KUDC0405</strain>
    </source>
</reference>
<dbReference type="PANTHER" id="PTHR46568:SF1">
    <property type="entry name" value="ALKYLDIHYDROXYACETONEPHOSPHATE SYNTHASE, PEROXISOMAL"/>
    <property type="match status" value="1"/>
</dbReference>
<dbReference type="Gene3D" id="3.40.462.40">
    <property type="entry name" value="FAD-linked oxidase, cap domain/gating helix"/>
    <property type="match status" value="1"/>
</dbReference>
<keyword evidence="6" id="KW-1185">Reference proteome</keyword>
<sequence length="297" mass="31107">MAAPAGELDLGRAPRSAAGPDLRELLLGSEGAFGVITEVTVQVRPRPAATGYGAWTFPDFASGAEAIRALTQRGIRPTVIRLSDAAETRVNATLGGHLTRLRGCLAVATFEAETETDAAAARLRTAEICAAHGGRDRGDDPAHSWERGRFSSPGLRDALMDIGVLAETLETATTWAGLPTLKDAVTTALDAALSRPIVMCHISHVYPAGASLYFTVVAALGPDPLGQWQRAKDAASRAIEDAGGTITHHHAVGRDHRPYLVDEIGPLGVDLLRAAKRTLDPHGIMNPGVLVAADGDA</sequence>
<keyword evidence="2" id="KW-0285">Flavoprotein</keyword>
<dbReference type="InterPro" id="IPR025650">
    <property type="entry name" value="Alkyl-DHAP_Synthase"/>
</dbReference>
<keyword evidence="3" id="KW-0274">FAD</keyword>
<dbReference type="EMBL" id="CP091139">
    <property type="protein sequence ID" value="UUT35690.1"/>
    <property type="molecule type" value="Genomic_DNA"/>
</dbReference>
<dbReference type="Gene3D" id="1.10.45.10">
    <property type="entry name" value="Vanillyl-alcohol Oxidase, Chain A, domain 4"/>
    <property type="match status" value="1"/>
</dbReference>
<evidence type="ECO:0000313" key="5">
    <source>
        <dbReference type="EMBL" id="UUT35690.1"/>
    </source>
</evidence>
<dbReference type="Pfam" id="PF02913">
    <property type="entry name" value="FAD-oxidase_C"/>
    <property type="match status" value="1"/>
</dbReference>
<dbReference type="SUPFAM" id="SSF55103">
    <property type="entry name" value="FAD-linked oxidases, C-terminal domain"/>
    <property type="match status" value="1"/>
</dbReference>
<dbReference type="RefSeq" id="WP_259612308.1">
    <property type="nucleotide sequence ID" value="NZ_CP091139.2"/>
</dbReference>
<evidence type="ECO:0000313" key="6">
    <source>
        <dbReference type="Proteomes" id="UP001054811"/>
    </source>
</evidence>
<comment type="similarity">
    <text evidence="1">Belongs to the FAD-binding oxidoreductase/transferase type 4 family.</text>
</comment>
<dbReference type="PANTHER" id="PTHR46568">
    <property type="entry name" value="ALKYLDIHYDROXYACETONEPHOSPHATE SYNTHASE, PEROXISOMAL"/>
    <property type="match status" value="1"/>
</dbReference>
<gene>
    <name evidence="5" type="ORF">L2X98_20820</name>
</gene>
<organism evidence="5 6">
    <name type="scientific">Microbacterium elymi</name>
    <dbReference type="NCBI Taxonomy" id="2909587"/>
    <lineage>
        <taxon>Bacteria</taxon>
        <taxon>Bacillati</taxon>
        <taxon>Actinomycetota</taxon>
        <taxon>Actinomycetes</taxon>
        <taxon>Micrococcales</taxon>
        <taxon>Microbacteriaceae</taxon>
        <taxon>Microbacterium</taxon>
    </lineage>
</organism>
<proteinExistence type="inferred from homology"/>
<protein>
    <recommendedName>
        <fullName evidence="4">FAD-binding oxidoreductase/transferase type 4 C-terminal domain-containing protein</fullName>
    </recommendedName>
</protein>
<dbReference type="InterPro" id="IPR036318">
    <property type="entry name" value="FAD-bd_PCMH-like_sf"/>
</dbReference>
<evidence type="ECO:0000259" key="4">
    <source>
        <dbReference type="Pfam" id="PF02913"/>
    </source>
</evidence>
<name>A0ABY5NKJ5_9MICO</name>
<feature type="domain" description="FAD-binding oxidoreductase/transferase type 4 C-terminal" evidence="4">
    <location>
        <begin position="47"/>
        <end position="288"/>
    </location>
</feature>
<evidence type="ECO:0000256" key="3">
    <source>
        <dbReference type="ARBA" id="ARBA00022827"/>
    </source>
</evidence>
<accession>A0ABY5NKJ5</accession>
<evidence type="ECO:0000256" key="1">
    <source>
        <dbReference type="ARBA" id="ARBA00008000"/>
    </source>
</evidence>
<dbReference type="SUPFAM" id="SSF56176">
    <property type="entry name" value="FAD-binding/transporter-associated domain-like"/>
    <property type="match status" value="1"/>
</dbReference>